<name>A0A2G9YRN6_9BACT</name>
<evidence type="ECO:0000313" key="1">
    <source>
        <dbReference type="EMBL" id="PIP21906.1"/>
    </source>
</evidence>
<protein>
    <submittedName>
        <fullName evidence="1">Uncharacterized protein</fullName>
    </submittedName>
</protein>
<gene>
    <name evidence="1" type="ORF">COX39_00390</name>
</gene>
<sequence>MLGEMMSQLRNRLQPNFPNPLMVWPYWDNPDTARKEPGYRLCEVRIRKGWFSHLSRRKRPLVSIPIGDGPCQYCHVHDSSILDIVTDEVTKFAEEADIPEMSIMPTSSCEWWKWYYEP</sequence>
<proteinExistence type="predicted"/>
<accession>A0A2G9YRN6</accession>
<organism evidence="1 2">
    <name type="scientific">Candidatus Nealsonbacteria bacterium CG23_combo_of_CG06-09_8_20_14_all_40_13</name>
    <dbReference type="NCBI Taxonomy" id="1974724"/>
    <lineage>
        <taxon>Bacteria</taxon>
        <taxon>Candidatus Nealsoniibacteriota</taxon>
    </lineage>
</organism>
<reference evidence="1 2" key="1">
    <citation type="submission" date="2017-09" db="EMBL/GenBank/DDBJ databases">
        <title>Depth-based differentiation of microbial function through sediment-hosted aquifers and enrichment of novel symbionts in the deep terrestrial subsurface.</title>
        <authorList>
            <person name="Probst A.J."/>
            <person name="Ladd B."/>
            <person name="Jarett J.K."/>
            <person name="Geller-Mcgrath D.E."/>
            <person name="Sieber C.M."/>
            <person name="Emerson J.B."/>
            <person name="Anantharaman K."/>
            <person name="Thomas B.C."/>
            <person name="Malmstrom R."/>
            <person name="Stieglmeier M."/>
            <person name="Klingl A."/>
            <person name="Woyke T."/>
            <person name="Ryan C.M."/>
            <person name="Banfield J.F."/>
        </authorList>
    </citation>
    <scope>NUCLEOTIDE SEQUENCE [LARGE SCALE GENOMIC DNA]</scope>
    <source>
        <strain evidence="1">CG23_combo_of_CG06-09_8_20_14_all_40_13</strain>
    </source>
</reference>
<dbReference type="AlphaFoldDB" id="A0A2G9YRN6"/>
<dbReference type="EMBL" id="PCRM01000009">
    <property type="protein sequence ID" value="PIP21906.1"/>
    <property type="molecule type" value="Genomic_DNA"/>
</dbReference>
<comment type="caution">
    <text evidence="1">The sequence shown here is derived from an EMBL/GenBank/DDBJ whole genome shotgun (WGS) entry which is preliminary data.</text>
</comment>
<dbReference type="Proteomes" id="UP000231567">
    <property type="component" value="Unassembled WGS sequence"/>
</dbReference>
<evidence type="ECO:0000313" key="2">
    <source>
        <dbReference type="Proteomes" id="UP000231567"/>
    </source>
</evidence>